<dbReference type="AlphaFoldDB" id="A0A922MEV0"/>
<gene>
    <name evidence="2" type="ORF">HF086_009485</name>
</gene>
<feature type="region of interest" description="Disordered" evidence="1">
    <location>
        <begin position="1060"/>
        <end position="1092"/>
    </location>
</feature>
<accession>A0A922MEV0</accession>
<evidence type="ECO:0000256" key="1">
    <source>
        <dbReference type="SAM" id="MobiDB-lite"/>
    </source>
</evidence>
<organism evidence="2 3">
    <name type="scientific">Spodoptera exigua</name>
    <name type="common">Beet armyworm</name>
    <name type="synonym">Noctua fulgens</name>
    <dbReference type="NCBI Taxonomy" id="7107"/>
    <lineage>
        <taxon>Eukaryota</taxon>
        <taxon>Metazoa</taxon>
        <taxon>Ecdysozoa</taxon>
        <taxon>Arthropoda</taxon>
        <taxon>Hexapoda</taxon>
        <taxon>Insecta</taxon>
        <taxon>Pterygota</taxon>
        <taxon>Neoptera</taxon>
        <taxon>Endopterygota</taxon>
        <taxon>Lepidoptera</taxon>
        <taxon>Glossata</taxon>
        <taxon>Ditrysia</taxon>
        <taxon>Noctuoidea</taxon>
        <taxon>Noctuidae</taxon>
        <taxon>Amphipyrinae</taxon>
        <taxon>Spodoptera</taxon>
    </lineage>
</organism>
<comment type="caution">
    <text evidence="2">The sequence shown here is derived from an EMBL/GenBank/DDBJ whole genome shotgun (WGS) entry which is preliminary data.</text>
</comment>
<evidence type="ECO:0000313" key="3">
    <source>
        <dbReference type="Proteomes" id="UP000814243"/>
    </source>
</evidence>
<evidence type="ECO:0000313" key="2">
    <source>
        <dbReference type="EMBL" id="KAH9635145.1"/>
    </source>
</evidence>
<feature type="compositionally biased region" description="Pro residues" evidence="1">
    <location>
        <begin position="923"/>
        <end position="948"/>
    </location>
</feature>
<reference evidence="2" key="1">
    <citation type="journal article" date="2021" name="G3 (Bethesda)">
        <title>Genome and transcriptome analysis of the beet armyworm Spodoptera exigua reveals targets for pest control. .</title>
        <authorList>
            <person name="Simon S."/>
            <person name="Breeschoten T."/>
            <person name="Jansen H.J."/>
            <person name="Dirks R.P."/>
            <person name="Schranz M.E."/>
            <person name="Ros V.I.D."/>
        </authorList>
    </citation>
    <scope>NUCLEOTIDE SEQUENCE</scope>
    <source>
        <strain evidence="2">TB_SE_WUR_2020</strain>
    </source>
</reference>
<feature type="region of interest" description="Disordered" evidence="1">
    <location>
        <begin position="922"/>
        <end position="955"/>
    </location>
</feature>
<dbReference type="EMBL" id="JACEFF010000571">
    <property type="protein sequence ID" value="KAH9635145.1"/>
    <property type="molecule type" value="Genomic_DNA"/>
</dbReference>
<dbReference type="Proteomes" id="UP000814243">
    <property type="component" value="Unassembled WGS sequence"/>
</dbReference>
<protein>
    <submittedName>
        <fullName evidence="2">Uncharacterized protein</fullName>
    </submittedName>
</protein>
<sequence length="1092" mass="122905">MLRSNFLSRIKKVCSASFVPRILRGDQRFAAAKFEILSCAAVRRSPKSTKATDGEGVHETTKDVDKVNIVQTTKEPLQESANAENTKENMEPLVNAQKVQLQDPQYEKCRRIIEQAFGKDEAEVESTELYFTHDVNAEQTKQGIEMKEKLSLAENSMDVKAQSALKYSPELKDEPEELIEKEYMVKDCMVRLEPKTLDTEPDEDLILIKPTLNLHLLSARAPDDLMKDTDNNMETTNENLHLEERPAEDLNKYVHSHENLESLYGTHEERTKTAAYTIDVSETRKEQEEPPVINKYTGLESEANVSMLKNTYLPNEADMDIQPLLRHNAPTKTAPNTIDVSEIGKEQDETPIINKHSSNESEPPIINKHSNLESETNMLKQLYLPSATDTDIQPLLRHNAFVNATTAKEEQEKLKQKVEDIQETPLVEVQNEPIEGFNVTPRVLGDLEQAYSCVKEDRADSMSGGKSSGVESSIDEAAKRCLDSPFGQIDKALLNELEKLGIPTTCKSDQKRSPFIDDNRVQMNILYSYSKLDPFEDDETSILFSEKLYPGHPMIKEIILPDKDAEAQEIAAKLAAENEEEDSLAMYPSHMHIDKNYDLKTLMTKLRSDSIFPDVAKPQEVIKQHDINIQQTPQALHFDPAQISSISEGTTTDALTDVPPKQASFQETNLNVKETEINEVSDNNEPNEKLKTQKFYARPGTEAEELASEEEPPVTRPNCKNVTQTDMSVEIQEIDNVSKSVANYMAPPPLQRPNKINSNVSDGIWDENIDALTSKAKRTPPEELTKPQTKLDPCCVFSCSETCPISPNSSPSHLIESTEAIFENQLKNPEQKDGKNQDLFMDVNIPAQSSVKQETLSHALSNLPKLDEDNISMSELLRRVRERSKIIEYTSRNELKSIALDVDPIQAQVGKCPKKAPHCLPTAPRPPKDPIPPPPFGLPQLKPQPPACKPRKPRTRKYSTCDLDLSSGLRLWPEFNAPVAEVHAEMIHEMKNMGTDMCAIRLKADLTEQVIERLETLGKLLGRLLGQRKEDWITESRNRPGSIKTMLARDYAPWVPIPSWPAPKQATKRKPPCEPGCPIRPLPLGKMNPEPP</sequence>
<name>A0A922MEV0_SPOEX</name>
<proteinExistence type="predicted"/>